<evidence type="ECO:0000313" key="2">
    <source>
        <dbReference type="EMBL" id="MCX2979668.1"/>
    </source>
</evidence>
<reference evidence="2" key="1">
    <citation type="submission" date="2019-02" db="EMBL/GenBank/DDBJ databases">
        <authorList>
            <person name="Li S.-H."/>
        </authorList>
    </citation>
    <scope>NUCLEOTIDE SEQUENCE</scope>
    <source>
        <strain evidence="2">IMCC14734</strain>
    </source>
</reference>
<evidence type="ECO:0000259" key="1">
    <source>
        <dbReference type="Pfam" id="PF13577"/>
    </source>
</evidence>
<sequence>MFEYQRMGRLGNSMAEAEELRRVTDRLAISDVVVQYATGADRRDWALYRDCFTDTVDIDFSSFSGGEPERLAVDEWVLQVRGLLPGFDVTQHNSSNHVHSIAGDMATCVSYMVAEHIYLDTSAENFVTLGGYYTNSLVRTPRGWRISKCQLDVTWQRGNPELFALAAQRAALILAGQN</sequence>
<keyword evidence="3" id="KW-1185">Reference proteome</keyword>
<dbReference type="Pfam" id="PF13577">
    <property type="entry name" value="SnoaL_4"/>
    <property type="match status" value="1"/>
</dbReference>
<protein>
    <submittedName>
        <fullName evidence="2">Nuclear transport factor 2 family protein</fullName>
    </submittedName>
</protein>
<name>A0ABT3TBM8_9GAMM</name>
<dbReference type="Proteomes" id="UP001143362">
    <property type="component" value="Unassembled WGS sequence"/>
</dbReference>
<evidence type="ECO:0000313" key="3">
    <source>
        <dbReference type="Proteomes" id="UP001143362"/>
    </source>
</evidence>
<organism evidence="2 3">
    <name type="scientific">Candidatus Litorirhabdus singularis</name>
    <dbReference type="NCBI Taxonomy" id="2518993"/>
    <lineage>
        <taxon>Bacteria</taxon>
        <taxon>Pseudomonadati</taxon>
        <taxon>Pseudomonadota</taxon>
        <taxon>Gammaproteobacteria</taxon>
        <taxon>Cellvibrionales</taxon>
        <taxon>Halieaceae</taxon>
        <taxon>Candidatus Litorirhabdus</taxon>
    </lineage>
</organism>
<proteinExistence type="predicted"/>
<dbReference type="InterPro" id="IPR032710">
    <property type="entry name" value="NTF2-like_dom_sf"/>
</dbReference>
<dbReference type="SUPFAM" id="SSF54427">
    <property type="entry name" value="NTF2-like"/>
    <property type="match status" value="1"/>
</dbReference>
<dbReference type="InterPro" id="IPR037401">
    <property type="entry name" value="SnoaL-like"/>
</dbReference>
<dbReference type="EMBL" id="SHNN01000001">
    <property type="protein sequence ID" value="MCX2979668.1"/>
    <property type="molecule type" value="Genomic_DNA"/>
</dbReference>
<gene>
    <name evidence="2" type="ORF">EYC98_02195</name>
</gene>
<accession>A0ABT3TBM8</accession>
<comment type="caution">
    <text evidence="2">The sequence shown here is derived from an EMBL/GenBank/DDBJ whole genome shotgun (WGS) entry which is preliminary data.</text>
</comment>
<dbReference type="Gene3D" id="3.10.450.50">
    <property type="match status" value="1"/>
</dbReference>
<feature type="domain" description="SnoaL-like" evidence="1">
    <location>
        <begin position="21"/>
        <end position="149"/>
    </location>
</feature>